<keyword evidence="5" id="KW-0547">Nucleotide-binding</keyword>
<dbReference type="InterPro" id="IPR050388">
    <property type="entry name" value="ABC_Ni/Peptide_Import"/>
</dbReference>
<keyword evidence="4" id="KW-1003">Cell membrane</keyword>
<dbReference type="InterPro" id="IPR013563">
    <property type="entry name" value="Oligopep_ABC_C"/>
</dbReference>
<gene>
    <name evidence="10" type="ORF">HC031_26495</name>
</gene>
<evidence type="ECO:0000256" key="3">
    <source>
        <dbReference type="ARBA" id="ARBA00022448"/>
    </source>
</evidence>
<dbReference type="InterPro" id="IPR003593">
    <property type="entry name" value="AAA+_ATPase"/>
</dbReference>
<dbReference type="PANTHER" id="PTHR43297:SF2">
    <property type="entry name" value="DIPEPTIDE TRANSPORT ATP-BINDING PROTEIN DPPD"/>
    <property type="match status" value="1"/>
</dbReference>
<dbReference type="SMART" id="SM00382">
    <property type="entry name" value="AAA"/>
    <property type="match status" value="1"/>
</dbReference>
<dbReference type="PANTHER" id="PTHR43297">
    <property type="entry name" value="OLIGOPEPTIDE TRANSPORT ATP-BINDING PROTEIN APPD"/>
    <property type="match status" value="1"/>
</dbReference>
<sequence>MTSAPQPLVDARDVNVWFDLPDGRELHAVRGADVRVNSREKLGIVGESGCGKSTLLMALMGLLPATASVSGRIEVMGADLLAGGERAFRAHRWKDLAIVFQGAMNALNPVIRVQRQIVEALELHEVASGMAAVHRASDLVRLVGLPEGVLRKFNHELSGGMRQRVSLAMALACDPRVLLADEPTTALDMMVAAQVLALIDRLTRELDLALVLVTHDLPLVTRTCDRIQVMYAGTVVESGTPADIYHQPQHPYTRLLFAATADVHSDGPDPVTILGAPPRLDQVVPGCAFEPRCPHSQARCATDVPQPQSAGKGRSWACHYPGEST</sequence>
<evidence type="ECO:0000259" key="9">
    <source>
        <dbReference type="PROSITE" id="PS50893"/>
    </source>
</evidence>
<evidence type="ECO:0000256" key="4">
    <source>
        <dbReference type="ARBA" id="ARBA00022475"/>
    </source>
</evidence>
<keyword evidence="3" id="KW-0813">Transport</keyword>
<keyword evidence="7" id="KW-0472">Membrane</keyword>
<dbReference type="Proteomes" id="UP000722989">
    <property type="component" value="Unassembled WGS sequence"/>
</dbReference>
<keyword evidence="6 10" id="KW-0067">ATP-binding</keyword>
<evidence type="ECO:0000256" key="6">
    <source>
        <dbReference type="ARBA" id="ARBA00022840"/>
    </source>
</evidence>
<keyword evidence="11" id="KW-1185">Reference proteome</keyword>
<comment type="caution">
    <text evidence="10">The sequence shown here is derived from an EMBL/GenBank/DDBJ whole genome shotgun (WGS) entry which is preliminary data.</text>
</comment>
<organism evidence="10 11">
    <name type="scientific">Planosporangium thailandense</name>
    <dbReference type="NCBI Taxonomy" id="765197"/>
    <lineage>
        <taxon>Bacteria</taxon>
        <taxon>Bacillati</taxon>
        <taxon>Actinomycetota</taxon>
        <taxon>Actinomycetes</taxon>
        <taxon>Micromonosporales</taxon>
        <taxon>Micromonosporaceae</taxon>
        <taxon>Planosporangium</taxon>
    </lineage>
</organism>
<dbReference type="InterPro" id="IPR017871">
    <property type="entry name" value="ABC_transporter-like_CS"/>
</dbReference>
<evidence type="ECO:0000256" key="7">
    <source>
        <dbReference type="ARBA" id="ARBA00023136"/>
    </source>
</evidence>
<feature type="region of interest" description="Disordered" evidence="8">
    <location>
        <begin position="303"/>
        <end position="325"/>
    </location>
</feature>
<dbReference type="EMBL" id="JAATVY010000027">
    <property type="protein sequence ID" value="NJC73241.1"/>
    <property type="molecule type" value="Genomic_DNA"/>
</dbReference>
<dbReference type="InterPro" id="IPR003439">
    <property type="entry name" value="ABC_transporter-like_ATP-bd"/>
</dbReference>
<feature type="domain" description="ABC transporter" evidence="9">
    <location>
        <begin position="11"/>
        <end position="257"/>
    </location>
</feature>
<comment type="subcellular location">
    <subcellularLocation>
        <location evidence="1">Cell membrane</location>
        <topology evidence="1">Peripheral membrane protein</topology>
    </subcellularLocation>
</comment>
<evidence type="ECO:0000313" key="10">
    <source>
        <dbReference type="EMBL" id="NJC73241.1"/>
    </source>
</evidence>
<evidence type="ECO:0000256" key="8">
    <source>
        <dbReference type="SAM" id="MobiDB-lite"/>
    </source>
</evidence>
<name>A0ABX0Y560_9ACTN</name>
<dbReference type="PROSITE" id="PS00211">
    <property type="entry name" value="ABC_TRANSPORTER_1"/>
    <property type="match status" value="1"/>
</dbReference>
<accession>A0ABX0Y560</accession>
<dbReference type="InterPro" id="IPR027417">
    <property type="entry name" value="P-loop_NTPase"/>
</dbReference>
<dbReference type="Gene3D" id="3.40.50.300">
    <property type="entry name" value="P-loop containing nucleotide triphosphate hydrolases"/>
    <property type="match status" value="1"/>
</dbReference>
<dbReference type="GO" id="GO:0005524">
    <property type="term" value="F:ATP binding"/>
    <property type="evidence" value="ECO:0007669"/>
    <property type="project" value="UniProtKB-KW"/>
</dbReference>
<dbReference type="Pfam" id="PF00005">
    <property type="entry name" value="ABC_tran"/>
    <property type="match status" value="1"/>
</dbReference>
<evidence type="ECO:0000313" key="11">
    <source>
        <dbReference type="Proteomes" id="UP000722989"/>
    </source>
</evidence>
<dbReference type="SUPFAM" id="SSF52540">
    <property type="entry name" value="P-loop containing nucleoside triphosphate hydrolases"/>
    <property type="match status" value="1"/>
</dbReference>
<dbReference type="Pfam" id="PF08352">
    <property type="entry name" value="oligo_HPY"/>
    <property type="match status" value="1"/>
</dbReference>
<evidence type="ECO:0000256" key="5">
    <source>
        <dbReference type="ARBA" id="ARBA00022741"/>
    </source>
</evidence>
<dbReference type="CDD" id="cd03257">
    <property type="entry name" value="ABC_NikE_OppD_transporters"/>
    <property type="match status" value="1"/>
</dbReference>
<comment type="similarity">
    <text evidence="2">Belongs to the ABC transporter superfamily.</text>
</comment>
<dbReference type="NCBIfam" id="TIGR01727">
    <property type="entry name" value="oligo_HPY"/>
    <property type="match status" value="1"/>
</dbReference>
<reference evidence="10 11" key="1">
    <citation type="submission" date="2020-03" db="EMBL/GenBank/DDBJ databases">
        <title>WGS of the type strain of Planosporangium spp.</title>
        <authorList>
            <person name="Thawai C."/>
        </authorList>
    </citation>
    <scope>NUCLEOTIDE SEQUENCE [LARGE SCALE GENOMIC DNA]</scope>
    <source>
        <strain evidence="10 11">TBRC 5610</strain>
    </source>
</reference>
<evidence type="ECO:0000256" key="1">
    <source>
        <dbReference type="ARBA" id="ARBA00004202"/>
    </source>
</evidence>
<evidence type="ECO:0000256" key="2">
    <source>
        <dbReference type="ARBA" id="ARBA00005417"/>
    </source>
</evidence>
<dbReference type="PROSITE" id="PS50893">
    <property type="entry name" value="ABC_TRANSPORTER_2"/>
    <property type="match status" value="1"/>
</dbReference>
<dbReference type="RefSeq" id="WP_167928149.1">
    <property type="nucleotide sequence ID" value="NZ_JAATVY010000027.1"/>
</dbReference>
<protein>
    <submittedName>
        <fullName evidence="10">ABC transporter ATP-binding protein</fullName>
    </submittedName>
</protein>
<proteinExistence type="inferred from homology"/>